<dbReference type="Proteomes" id="UP000094801">
    <property type="component" value="Unassembled WGS sequence"/>
</dbReference>
<organism evidence="2 3">
    <name type="scientific">[Candida] arabinofermentans NRRL YB-2248</name>
    <dbReference type="NCBI Taxonomy" id="983967"/>
    <lineage>
        <taxon>Eukaryota</taxon>
        <taxon>Fungi</taxon>
        <taxon>Dikarya</taxon>
        <taxon>Ascomycota</taxon>
        <taxon>Saccharomycotina</taxon>
        <taxon>Pichiomycetes</taxon>
        <taxon>Pichiales</taxon>
        <taxon>Pichiaceae</taxon>
        <taxon>Ogataea</taxon>
        <taxon>Ogataea/Candida clade</taxon>
    </lineage>
</organism>
<dbReference type="PANTHER" id="PTHR15323">
    <property type="entry name" value="D123 PROTEIN"/>
    <property type="match status" value="1"/>
</dbReference>
<comment type="similarity">
    <text evidence="1">Belongs to the CDC123 family.</text>
</comment>
<dbReference type="AlphaFoldDB" id="A0A1E4T1J4"/>
<evidence type="ECO:0000313" key="3">
    <source>
        <dbReference type="Proteomes" id="UP000094801"/>
    </source>
</evidence>
<evidence type="ECO:0000256" key="1">
    <source>
        <dbReference type="ARBA" id="ARBA00011047"/>
    </source>
</evidence>
<evidence type="ECO:0000313" key="2">
    <source>
        <dbReference type="EMBL" id="ODV85615.1"/>
    </source>
</evidence>
<dbReference type="InterPro" id="IPR009772">
    <property type="entry name" value="CDC123"/>
</dbReference>
<dbReference type="GO" id="GO:0005737">
    <property type="term" value="C:cytoplasm"/>
    <property type="evidence" value="ECO:0007669"/>
    <property type="project" value="TreeGrafter"/>
</dbReference>
<dbReference type="EMBL" id="KV453852">
    <property type="protein sequence ID" value="ODV85615.1"/>
    <property type="molecule type" value="Genomic_DNA"/>
</dbReference>
<protein>
    <submittedName>
        <fullName evidence="2">Uncharacterized protein</fullName>
    </submittedName>
</protein>
<reference evidence="3" key="1">
    <citation type="submission" date="2016-04" db="EMBL/GenBank/DDBJ databases">
        <title>Comparative genomics of biotechnologically important yeasts.</title>
        <authorList>
            <consortium name="DOE Joint Genome Institute"/>
            <person name="Riley R."/>
            <person name="Haridas S."/>
            <person name="Wolfe K.H."/>
            <person name="Lopes M.R."/>
            <person name="Hittinger C.T."/>
            <person name="Goker M."/>
            <person name="Salamov A."/>
            <person name="Wisecaver J."/>
            <person name="Long T.M."/>
            <person name="Aerts A.L."/>
            <person name="Barry K."/>
            <person name="Choi C."/>
            <person name="Clum A."/>
            <person name="Coughlan A.Y."/>
            <person name="Deshpande S."/>
            <person name="Douglass A.P."/>
            <person name="Hanson S.J."/>
            <person name="Klenk H.-P."/>
            <person name="Labutti K."/>
            <person name="Lapidus A."/>
            <person name="Lindquist E."/>
            <person name="Lipzen A."/>
            <person name="Meier-Kolthoff J.P."/>
            <person name="Ohm R.A."/>
            <person name="Otillar R.P."/>
            <person name="Pangilinan J."/>
            <person name="Peng Y."/>
            <person name="Rokas A."/>
            <person name="Rosa C.A."/>
            <person name="Scheuner C."/>
            <person name="Sibirny A.A."/>
            <person name="Slot J.C."/>
            <person name="Stielow J.B."/>
            <person name="Sun H."/>
            <person name="Kurtzman C.P."/>
            <person name="Blackwell M."/>
            <person name="Grigoriev I.V."/>
            <person name="Jeffries T.W."/>
        </authorList>
    </citation>
    <scope>NUCLEOTIDE SEQUENCE [LARGE SCALE GENOMIC DNA]</scope>
    <source>
        <strain evidence="3">NRRL YB-2248</strain>
    </source>
</reference>
<keyword evidence="3" id="KW-1185">Reference proteome</keyword>
<proteinExistence type="inferred from homology"/>
<dbReference type="PIRSF" id="PIRSF007807">
    <property type="entry name" value="Cdc123"/>
    <property type="match status" value="1"/>
</dbReference>
<name>A0A1E4T1J4_9ASCO</name>
<accession>A0A1E4T1J4</accession>
<dbReference type="STRING" id="983967.A0A1E4T1J4"/>
<gene>
    <name evidence="2" type="ORF">CANARDRAFT_7722</name>
</gene>
<dbReference type="Pfam" id="PF07065">
    <property type="entry name" value="D123"/>
    <property type="match status" value="1"/>
</dbReference>
<dbReference type="PANTHER" id="PTHR15323:SF6">
    <property type="entry name" value="CELL DIVISION CYCLE PROTEIN 123 HOMOLOG"/>
    <property type="match status" value="1"/>
</dbReference>
<dbReference type="OrthoDB" id="360540at2759"/>
<sequence>MPDTAADRSETGEASDVALFAEIPLTKQDILNCSYSNWYNKFNKHTLSRVEILKPIPKEFVDYLASDEFTLPKEAPHESSLFTKPRCNSDNEYSDWEDDELVETSNNSKRPDPTLKFNDFHNDVKRVFTEFKSVAPKLNWSAPQDSTWIMVNKTMQCHSPSDVYLLLKSSDYINHDLYHAFDGLDDQTPVEPSTFDYELVLREWVDVNPSMEFRCFVRDRQLIAISQRDLNYYDFLEEIQDQVLEKIAMFFDDVLLPKFDSNSFVFDVYIPKTIAKVFLIDINPFARKTDSLLFSWHELATLKVDDDDVKFRLVTKYNTGQFASKAHGQNHVPKDVLDASLDTAGMIELAQRWAKLLSSDGTTNLQDDDDDDDEDDTDEL</sequence>